<dbReference type="KEGG" id="nnu:104607847"/>
<dbReference type="SMART" id="SM00915">
    <property type="entry name" value="Jacalin"/>
    <property type="match status" value="1"/>
</dbReference>
<dbReference type="FunCoup" id="A0A1U8B6N6">
    <property type="interactions" value="12"/>
</dbReference>
<dbReference type="InterPro" id="IPR001229">
    <property type="entry name" value="Jacalin-like_lectin_dom"/>
</dbReference>
<dbReference type="PANTHER" id="PTHR47293">
    <property type="entry name" value="JACALIN-RELATED LECTIN 3"/>
    <property type="match status" value="1"/>
</dbReference>
<dbReference type="Gene3D" id="2.100.10.30">
    <property type="entry name" value="Jacalin-like lectin domain"/>
    <property type="match status" value="1"/>
</dbReference>
<dbReference type="RefSeq" id="XP_010271897.1">
    <property type="nucleotide sequence ID" value="XM_010273595.2"/>
</dbReference>
<reference evidence="2" key="1">
    <citation type="submission" date="2025-08" db="UniProtKB">
        <authorList>
            <consortium name="RefSeq"/>
        </authorList>
    </citation>
    <scope>IDENTIFICATION</scope>
</reference>
<accession>A0A1U8B6N6</accession>
<dbReference type="PANTHER" id="PTHR47293:SF70">
    <property type="entry name" value="JACALIN-RELATED LECTIN 24-RELATED"/>
    <property type="match status" value="1"/>
</dbReference>
<dbReference type="PROSITE" id="PS51752">
    <property type="entry name" value="JACALIN_LECTIN"/>
    <property type="match status" value="1"/>
</dbReference>
<dbReference type="InterPro" id="IPR036404">
    <property type="entry name" value="Jacalin-like_lectin_dom_sf"/>
</dbReference>
<dbReference type="Pfam" id="PF01419">
    <property type="entry name" value="Jacalin"/>
    <property type="match status" value="1"/>
</dbReference>
<dbReference type="OrthoDB" id="581739at2759"/>
<protein>
    <submittedName>
        <fullName evidence="2">Inactive protein RESTRICTED TEV MOVEMENT 1-like</fullName>
    </submittedName>
</protein>
<name>A0A1U8B6N6_NELNU</name>
<gene>
    <name evidence="2" type="primary">LOC104607847</name>
</gene>
<dbReference type="eggNOG" id="ENOG502S91T">
    <property type="taxonomic scope" value="Eukaryota"/>
</dbReference>
<sequence length="187" mass="20444">MKMATSASGDDKKKLVKVGPYGARACGQPWDDRDKDGIAQIFICYGESVINSLRFNYVKKNGKLELSDRYGGDCGLNFTTVDVDYPSEFLTWVRGSYNAKSGLVSLTFGTNISQYGPFGGRESMRDSYVVVNGRNKGDSEDSEFYIGMGKQLGGFAGFHGYFLDDNRILSIGAYIKPATGNCGLPKN</sequence>
<dbReference type="GeneID" id="104607847"/>
<keyword evidence="1" id="KW-1185">Reference proteome</keyword>
<dbReference type="OMA" id="IAQIFIC"/>
<organism evidence="1 2">
    <name type="scientific">Nelumbo nucifera</name>
    <name type="common">Sacred lotus</name>
    <dbReference type="NCBI Taxonomy" id="4432"/>
    <lineage>
        <taxon>Eukaryota</taxon>
        <taxon>Viridiplantae</taxon>
        <taxon>Streptophyta</taxon>
        <taxon>Embryophyta</taxon>
        <taxon>Tracheophyta</taxon>
        <taxon>Spermatophyta</taxon>
        <taxon>Magnoliopsida</taxon>
        <taxon>Proteales</taxon>
        <taxon>Nelumbonaceae</taxon>
        <taxon>Nelumbo</taxon>
    </lineage>
</organism>
<proteinExistence type="predicted"/>
<dbReference type="SUPFAM" id="SSF51101">
    <property type="entry name" value="Mannose-binding lectins"/>
    <property type="match status" value="1"/>
</dbReference>
<evidence type="ECO:0000313" key="1">
    <source>
        <dbReference type="Proteomes" id="UP000189703"/>
    </source>
</evidence>
<evidence type="ECO:0000313" key="2">
    <source>
        <dbReference type="RefSeq" id="XP_010271897.1"/>
    </source>
</evidence>
<dbReference type="Proteomes" id="UP000189703">
    <property type="component" value="Unplaced"/>
</dbReference>
<dbReference type="AlphaFoldDB" id="A0A1U8B6N6"/>